<keyword evidence="3" id="KW-1185">Reference proteome</keyword>
<gene>
    <name evidence="2" type="ORF">BMF94_6426</name>
</gene>
<evidence type="ECO:0000256" key="1">
    <source>
        <dbReference type="SAM" id="MobiDB-lite"/>
    </source>
</evidence>
<evidence type="ECO:0000313" key="3">
    <source>
        <dbReference type="Proteomes" id="UP000237144"/>
    </source>
</evidence>
<dbReference type="OrthoDB" id="551302at2759"/>
<feature type="compositionally biased region" description="Low complexity" evidence="1">
    <location>
        <begin position="168"/>
        <end position="202"/>
    </location>
</feature>
<proteinExistence type="predicted"/>
<name>A0A2S5B148_9BASI</name>
<dbReference type="AlphaFoldDB" id="A0A2S5B148"/>
<dbReference type="PANTHER" id="PTHR12398:SF20">
    <property type="entry name" value="PROTEIN PHOSPHATASE 1 REGULATORY INHIBITOR SUBUNIT 2"/>
    <property type="match status" value="1"/>
</dbReference>
<organism evidence="2 3">
    <name type="scientific">Rhodotorula taiwanensis</name>
    <dbReference type="NCBI Taxonomy" id="741276"/>
    <lineage>
        <taxon>Eukaryota</taxon>
        <taxon>Fungi</taxon>
        <taxon>Dikarya</taxon>
        <taxon>Basidiomycota</taxon>
        <taxon>Pucciniomycotina</taxon>
        <taxon>Microbotryomycetes</taxon>
        <taxon>Sporidiobolales</taxon>
        <taxon>Sporidiobolaceae</taxon>
        <taxon>Rhodotorula</taxon>
    </lineage>
</organism>
<dbReference type="GO" id="GO:0009966">
    <property type="term" value="P:regulation of signal transduction"/>
    <property type="evidence" value="ECO:0007669"/>
    <property type="project" value="InterPro"/>
</dbReference>
<feature type="region of interest" description="Disordered" evidence="1">
    <location>
        <begin position="101"/>
        <end position="297"/>
    </location>
</feature>
<dbReference type="Pfam" id="PF04979">
    <property type="entry name" value="IPP-2"/>
    <property type="match status" value="1"/>
</dbReference>
<feature type="compositionally biased region" description="Low complexity" evidence="1">
    <location>
        <begin position="27"/>
        <end position="47"/>
    </location>
</feature>
<feature type="compositionally biased region" description="Low complexity" evidence="1">
    <location>
        <begin position="253"/>
        <end position="263"/>
    </location>
</feature>
<evidence type="ECO:0008006" key="4">
    <source>
        <dbReference type="Google" id="ProtNLM"/>
    </source>
</evidence>
<evidence type="ECO:0000313" key="2">
    <source>
        <dbReference type="EMBL" id="POY70512.1"/>
    </source>
</evidence>
<accession>A0A2S5B148</accession>
<reference evidence="2 3" key="1">
    <citation type="journal article" date="2018" name="Front. Microbiol.">
        <title>Prospects for Fungal Bioremediation of Acidic Radioactive Waste Sites: Characterization and Genome Sequence of Rhodotorula taiwanensis MD1149.</title>
        <authorList>
            <person name="Tkavc R."/>
            <person name="Matrosova V.Y."/>
            <person name="Grichenko O.E."/>
            <person name="Gostincar C."/>
            <person name="Volpe R.P."/>
            <person name="Klimenkova P."/>
            <person name="Gaidamakova E.K."/>
            <person name="Zhou C.E."/>
            <person name="Stewart B.J."/>
            <person name="Lyman M.G."/>
            <person name="Malfatti S.A."/>
            <person name="Rubinfeld B."/>
            <person name="Courtot M."/>
            <person name="Singh J."/>
            <person name="Dalgard C.L."/>
            <person name="Hamilton T."/>
            <person name="Frey K.G."/>
            <person name="Gunde-Cimerman N."/>
            <person name="Dugan L."/>
            <person name="Daly M.J."/>
        </authorList>
    </citation>
    <scope>NUCLEOTIDE SEQUENCE [LARGE SCALE GENOMIC DNA]</scope>
    <source>
        <strain evidence="2 3">MD1149</strain>
    </source>
</reference>
<dbReference type="STRING" id="741276.A0A2S5B148"/>
<dbReference type="Proteomes" id="UP000237144">
    <property type="component" value="Unassembled WGS sequence"/>
</dbReference>
<dbReference type="PANTHER" id="PTHR12398">
    <property type="entry name" value="PROTEIN PHOSPHATASE INHIBITOR"/>
    <property type="match status" value="1"/>
</dbReference>
<feature type="compositionally biased region" description="Basic and acidic residues" evidence="1">
    <location>
        <begin position="152"/>
        <end position="167"/>
    </location>
</feature>
<feature type="compositionally biased region" description="Acidic residues" evidence="1">
    <location>
        <begin position="264"/>
        <end position="274"/>
    </location>
</feature>
<dbReference type="Gene3D" id="6.10.250.1050">
    <property type="match status" value="1"/>
</dbReference>
<feature type="compositionally biased region" description="Low complexity" evidence="1">
    <location>
        <begin position="119"/>
        <end position="136"/>
    </location>
</feature>
<sequence length="297" mass="31108">MQVDSPQPSPRKPSHSNGVRPRGILKNANPSSSSSNPTGAAAGPATNAAHGLAWDEVNLSMNDLQKDSTMKITEPKTPYVRYNAETDQVMDLDPHSLEHVLRTSEIPGISLGTTSFGGHSNSQPHSPSHLSSLLDSRVPNSNSVPSRPAARRSSEGSEKMVRLERSASDLTAAGTSSSSSSQKDTNDGAPATGASGSAGAAGDSNMTPSGSDVVVPAAAGDDSSDEEDADEETIEHRREFAKKRGRHYSNEGMAMKQAAALLAQEDDDDDDDEQQPNGMSAVPPVPQIPNGMQLDAQ</sequence>
<dbReference type="InterPro" id="IPR007062">
    <property type="entry name" value="PPI-2"/>
</dbReference>
<dbReference type="GO" id="GO:0004864">
    <property type="term" value="F:protein phosphatase inhibitor activity"/>
    <property type="evidence" value="ECO:0007669"/>
    <property type="project" value="InterPro"/>
</dbReference>
<feature type="compositionally biased region" description="Acidic residues" evidence="1">
    <location>
        <begin position="222"/>
        <end position="233"/>
    </location>
</feature>
<protein>
    <recommendedName>
        <fullName evidence="4">Protein phosphatase inhibitor 2 (IPP-2)</fullName>
    </recommendedName>
</protein>
<dbReference type="EMBL" id="PJQD01000115">
    <property type="protein sequence ID" value="POY70512.1"/>
    <property type="molecule type" value="Genomic_DNA"/>
</dbReference>
<comment type="caution">
    <text evidence="2">The sequence shown here is derived from an EMBL/GenBank/DDBJ whole genome shotgun (WGS) entry which is preliminary data.</text>
</comment>
<feature type="region of interest" description="Disordered" evidence="1">
    <location>
        <begin position="1"/>
        <end position="47"/>
    </location>
</feature>